<feature type="compositionally biased region" description="Polar residues" evidence="1">
    <location>
        <begin position="81"/>
        <end position="112"/>
    </location>
</feature>
<reference evidence="2" key="1">
    <citation type="submission" date="2016-10" db="EMBL/GenBank/DDBJ databases">
        <authorList>
            <person name="Benchimol M."/>
            <person name="Almeida L.G."/>
            <person name="Vasconcelos A.T."/>
            <person name="Perreira-Neves A."/>
            <person name="Rosa I.A."/>
            <person name="Tasca T."/>
            <person name="Bogo M.R."/>
            <person name="de Souza W."/>
        </authorList>
    </citation>
    <scope>NUCLEOTIDE SEQUENCE [LARGE SCALE GENOMIC DNA]</scope>
    <source>
        <strain evidence="2">K</strain>
    </source>
</reference>
<comment type="caution">
    <text evidence="2">The sequence shown here is derived from an EMBL/GenBank/DDBJ whole genome shotgun (WGS) entry which is preliminary data.</text>
</comment>
<organism evidence="2 3">
    <name type="scientific">Tritrichomonas foetus</name>
    <dbReference type="NCBI Taxonomy" id="1144522"/>
    <lineage>
        <taxon>Eukaryota</taxon>
        <taxon>Metamonada</taxon>
        <taxon>Parabasalia</taxon>
        <taxon>Tritrichomonadida</taxon>
        <taxon>Tritrichomonadidae</taxon>
        <taxon>Tritrichomonas</taxon>
    </lineage>
</organism>
<feature type="region of interest" description="Disordered" evidence="1">
    <location>
        <begin position="197"/>
        <end position="222"/>
    </location>
</feature>
<feature type="compositionally biased region" description="Polar residues" evidence="1">
    <location>
        <begin position="31"/>
        <end position="42"/>
    </location>
</feature>
<dbReference type="AlphaFoldDB" id="A0A1J4J4N5"/>
<dbReference type="VEuPathDB" id="TrichDB:TRFO_40588"/>
<dbReference type="GeneID" id="94848004"/>
<dbReference type="Proteomes" id="UP000179807">
    <property type="component" value="Unassembled WGS sequence"/>
</dbReference>
<name>A0A1J4J4N5_9EUKA</name>
<evidence type="ECO:0000256" key="1">
    <source>
        <dbReference type="SAM" id="MobiDB-lite"/>
    </source>
</evidence>
<evidence type="ECO:0000313" key="3">
    <source>
        <dbReference type="Proteomes" id="UP000179807"/>
    </source>
</evidence>
<feature type="region of interest" description="Disordered" evidence="1">
    <location>
        <begin position="1"/>
        <end position="118"/>
    </location>
</feature>
<proteinExistence type="predicted"/>
<feature type="compositionally biased region" description="Basic and acidic residues" evidence="1">
    <location>
        <begin position="55"/>
        <end position="65"/>
    </location>
</feature>
<feature type="compositionally biased region" description="Acidic residues" evidence="1">
    <location>
        <begin position="199"/>
        <end position="211"/>
    </location>
</feature>
<sequence length="222" mass="25670">MFRRAVLAPLQSNQSSDLENPFESCADEDTSFSTEKSYFSDDNSNHHISKTKLAPLEKIETKNDQEAFVADQEDEDDDIISNYTPENSSRSFSDQNNENAVIYQEQSENNEASDGKFDEDLENEDDEISFNISKHIESSQNFMNQIQNEIIDVSSQEVKTEEMQKPDPNLRVTFTPEVHAMAFLNYTRNQYLKSQQCEGYDENEEEEEEYQEIPLPTLVKES</sequence>
<accession>A0A1J4J4N5</accession>
<protein>
    <submittedName>
        <fullName evidence="2">Uncharacterized protein</fullName>
    </submittedName>
</protein>
<dbReference type="RefSeq" id="XP_068346240.1">
    <property type="nucleotide sequence ID" value="XM_068513300.1"/>
</dbReference>
<dbReference type="EMBL" id="MLAK01001433">
    <property type="protein sequence ID" value="OHS93103.1"/>
    <property type="molecule type" value="Genomic_DNA"/>
</dbReference>
<evidence type="ECO:0000313" key="2">
    <source>
        <dbReference type="EMBL" id="OHS93103.1"/>
    </source>
</evidence>
<gene>
    <name evidence="2" type="ORF">TRFO_40588</name>
</gene>
<keyword evidence="3" id="KW-1185">Reference proteome</keyword>